<evidence type="ECO:0000256" key="5">
    <source>
        <dbReference type="ARBA" id="ARBA00023163"/>
    </source>
</evidence>
<evidence type="ECO:0000256" key="6">
    <source>
        <dbReference type="ARBA" id="ARBA00023242"/>
    </source>
</evidence>
<dbReference type="CDD" id="cd00067">
    <property type="entry name" value="GAL4"/>
    <property type="match status" value="1"/>
</dbReference>
<dbReference type="PROSITE" id="PS50048">
    <property type="entry name" value="ZN2_CY6_FUNGAL_2"/>
    <property type="match status" value="1"/>
</dbReference>
<protein>
    <recommendedName>
        <fullName evidence="7">Zn(2)-C6 fungal-type domain-containing protein</fullName>
    </recommendedName>
</protein>
<proteinExistence type="predicted"/>
<sequence>MMLNINEHRRIKIDKTSPICSSFSLSSDSRATHSLSMTTPIRYGLILLHRTMNDRKIRSAKISYVPIRSRNGCTTCKIRKVKCGEERPSCIRCSSTGRKCEYSSPAPPRHALTSESSMVPVLDRPLSLVPSGVARERRAFAHYFQRAASSIAGGLDIDFWGGVVTHVCRSEPAVWDAVNAISALFENSEPCFDPVWLRRNDNNGETLRPEHCDALRWYARSLATMRRQLDRGSVDINIALISCVLFICIETLQGRVEEALRLYEQGVSLIIELRAGGTRLGSRLDSGLLDDTIIPIFLRLGTIALSISGVPVSGLLDEMRGLIGNTFPSLRSARLAMAGLAAEGMIFQRTVEGYLASKGHGCPIPAGFKDTQEDILKRLAEWHQAYTGLVNSSEPSQLPSSVTSLLLSFHAAASIITAVCTEQLETAYDAYLPQFRLIVEQCTIHLEASAGPDGRQPPFTFEMGAGLPLFLTAIKCRDPWVRRTALELLRKAPPVQALWKCPPGATLAEAFMKLEESGHESTMYDESTRAHTVSEGQYAGSKRPTPPTALIPEESRIHAYCVFRPRDDPFPLGDLDISKWNRSPDQIYLKFSRNRMDEKTKTWQMVHDIVPIDY</sequence>
<gene>
    <name evidence="8" type="ORF">AFUB_017960</name>
</gene>
<feature type="domain" description="Zn(2)-C6 fungal-type" evidence="7">
    <location>
        <begin position="72"/>
        <end position="102"/>
    </location>
</feature>
<keyword evidence="1" id="KW-0479">Metal-binding</keyword>
<evidence type="ECO:0000256" key="2">
    <source>
        <dbReference type="ARBA" id="ARBA00022833"/>
    </source>
</evidence>
<evidence type="ECO:0000313" key="8">
    <source>
        <dbReference type="EMBL" id="EDP53753.1"/>
    </source>
</evidence>
<evidence type="ECO:0000256" key="4">
    <source>
        <dbReference type="ARBA" id="ARBA00023125"/>
    </source>
</evidence>
<dbReference type="SMART" id="SM00066">
    <property type="entry name" value="GAL4"/>
    <property type="match status" value="1"/>
</dbReference>
<keyword evidence="4" id="KW-0238">DNA-binding</keyword>
<evidence type="ECO:0000256" key="3">
    <source>
        <dbReference type="ARBA" id="ARBA00023015"/>
    </source>
</evidence>
<dbReference type="PANTHER" id="PTHR36206">
    <property type="entry name" value="ASPERCRYPTIN BIOSYNTHESIS CLUSTER-SPECIFIC TRANSCRIPTION REGULATOR ATNN-RELATED"/>
    <property type="match status" value="1"/>
</dbReference>
<dbReference type="PANTHER" id="PTHR36206:SF14">
    <property type="entry name" value="ZN(2)-C6 FUNGAL-TYPE DOMAIN-CONTAINING PROTEIN-RELATED"/>
    <property type="match status" value="1"/>
</dbReference>
<name>B0XT44_ASPFC</name>
<keyword evidence="5" id="KW-0804">Transcription</keyword>
<dbReference type="Proteomes" id="UP000001699">
    <property type="component" value="Unassembled WGS sequence"/>
</dbReference>
<dbReference type="GO" id="GO:0000981">
    <property type="term" value="F:DNA-binding transcription factor activity, RNA polymerase II-specific"/>
    <property type="evidence" value="ECO:0007669"/>
    <property type="project" value="InterPro"/>
</dbReference>
<dbReference type="PROSITE" id="PS00463">
    <property type="entry name" value="ZN2_CY6_FUNGAL_1"/>
    <property type="match status" value="1"/>
</dbReference>
<evidence type="ECO:0000259" key="7">
    <source>
        <dbReference type="PROSITE" id="PS50048"/>
    </source>
</evidence>
<reference evidence="8 9" key="1">
    <citation type="journal article" date="2008" name="PLoS Genet.">
        <title>Genomic islands in the pathogenic filamentous fungus Aspergillus fumigatus.</title>
        <authorList>
            <person name="Fedorova N.D."/>
            <person name="Khaldi N."/>
            <person name="Joardar V.S."/>
            <person name="Maiti R."/>
            <person name="Amedeo P."/>
            <person name="Anderson M.J."/>
            <person name="Crabtree J."/>
            <person name="Silva J.C."/>
            <person name="Badger J.H."/>
            <person name="Albarraq A."/>
            <person name="Angiuoli S."/>
            <person name="Bussey H."/>
            <person name="Bowyer P."/>
            <person name="Cotty P.J."/>
            <person name="Dyer P.S."/>
            <person name="Egan A."/>
            <person name="Galens K."/>
            <person name="Fraser-Liggett C.M."/>
            <person name="Haas B.J."/>
            <person name="Inman J.M."/>
            <person name="Kent R."/>
            <person name="Lemieux S."/>
            <person name="Malavazi I."/>
            <person name="Orvis J."/>
            <person name="Roemer T."/>
            <person name="Ronning C.M."/>
            <person name="Sundaram J.P."/>
            <person name="Sutton G."/>
            <person name="Turner G."/>
            <person name="Venter J.C."/>
            <person name="White O.R."/>
            <person name="Whitty B.R."/>
            <person name="Youngman P."/>
            <person name="Wolfe K.H."/>
            <person name="Goldman G.H."/>
            <person name="Wortman J.R."/>
            <person name="Jiang B."/>
            <person name="Denning D.W."/>
            <person name="Nierman W.C."/>
        </authorList>
    </citation>
    <scope>NUCLEOTIDE SEQUENCE [LARGE SCALE GENOMIC DNA]</scope>
    <source>
        <strain evidence="9">CBS 144.89 / FGSC A1163 / CEA10</strain>
    </source>
</reference>
<dbReference type="Gene3D" id="4.10.240.10">
    <property type="entry name" value="Zn(2)-C6 fungal-type DNA-binding domain"/>
    <property type="match status" value="1"/>
</dbReference>
<dbReference type="GO" id="GO:0003677">
    <property type="term" value="F:DNA binding"/>
    <property type="evidence" value="ECO:0007669"/>
    <property type="project" value="UniProtKB-KW"/>
</dbReference>
<keyword evidence="3" id="KW-0805">Transcription regulation</keyword>
<dbReference type="InterPro" id="IPR001138">
    <property type="entry name" value="Zn2Cys6_DnaBD"/>
</dbReference>
<organism evidence="8 9">
    <name type="scientific">Aspergillus fumigatus (strain CBS 144.89 / FGSC A1163 / CEA10)</name>
    <name type="common">Neosartorya fumigata</name>
    <dbReference type="NCBI Taxonomy" id="451804"/>
    <lineage>
        <taxon>Eukaryota</taxon>
        <taxon>Fungi</taxon>
        <taxon>Dikarya</taxon>
        <taxon>Ascomycota</taxon>
        <taxon>Pezizomycotina</taxon>
        <taxon>Eurotiomycetes</taxon>
        <taxon>Eurotiomycetidae</taxon>
        <taxon>Eurotiales</taxon>
        <taxon>Aspergillaceae</taxon>
        <taxon>Aspergillus</taxon>
        <taxon>Aspergillus subgen. Fumigati</taxon>
    </lineage>
</organism>
<keyword evidence="2" id="KW-0862">Zinc</keyword>
<dbReference type="InterPro" id="IPR052360">
    <property type="entry name" value="Transcr_Regulatory_Proteins"/>
</dbReference>
<accession>B0XT44</accession>
<dbReference type="GO" id="GO:0008270">
    <property type="term" value="F:zinc ion binding"/>
    <property type="evidence" value="ECO:0007669"/>
    <property type="project" value="InterPro"/>
</dbReference>
<dbReference type="SUPFAM" id="SSF57701">
    <property type="entry name" value="Zn2/Cys6 DNA-binding domain"/>
    <property type="match status" value="1"/>
</dbReference>
<dbReference type="InterPro" id="IPR036864">
    <property type="entry name" value="Zn2-C6_fun-type_DNA-bd_sf"/>
</dbReference>
<evidence type="ECO:0000256" key="1">
    <source>
        <dbReference type="ARBA" id="ARBA00022723"/>
    </source>
</evidence>
<dbReference type="HOGENOM" id="CLU_011409_12_1_1"/>
<dbReference type="VEuPathDB" id="FungiDB:AFUB_017960"/>
<dbReference type="OrthoDB" id="3145928at2759"/>
<dbReference type="AlphaFoldDB" id="B0XT44"/>
<evidence type="ECO:0000313" key="9">
    <source>
        <dbReference type="Proteomes" id="UP000001699"/>
    </source>
</evidence>
<keyword evidence="6" id="KW-0539">Nucleus</keyword>
<dbReference type="Pfam" id="PF00172">
    <property type="entry name" value="Zn_clus"/>
    <property type="match status" value="1"/>
</dbReference>
<keyword evidence="9" id="KW-1185">Reference proteome</keyword>
<dbReference type="PhylomeDB" id="B0XT44"/>
<dbReference type="EMBL" id="DS499595">
    <property type="protein sequence ID" value="EDP53753.1"/>
    <property type="molecule type" value="Genomic_DNA"/>
</dbReference>